<protein>
    <submittedName>
        <fullName evidence="3">Uncharacterized protein</fullName>
    </submittedName>
</protein>
<proteinExistence type="predicted"/>
<comment type="caution">
    <text evidence="3">The sequence shown here is derived from an EMBL/GenBank/DDBJ whole genome shotgun (WGS) entry which is preliminary data.</text>
</comment>
<accession>A0A9D3NSF6</accession>
<sequence length="334" mass="37535">MDDRASTRPKRQVHPPSYYDEYEMGFILPQRQVAEARIRRHGQEEELHSQIGGAATMKPIMFTHHQSPRDADYTEVQHIATREYSQGPGSGFQLAHSYTESPQAERSRVSTPHSWSAVQYILPPVSPKVSLQSRDEHLDAMLAEIRETRSELRSLAQAVRNLKQTPEPATVCAQSNPFNPRKSDQFPVLPSELEFLPPLCEELVTNMQGDEYDDADWPDPPPWPEREDPQPQLVSGEPIVDLLDKMMSELQVLKQAAVSQSRPLVTHARSPTIGPIITRGPPTAKTSRMLPGHSSQQQGFHHQTPLQANPAYNSEQYHSHLQASTAIKAEVGLE</sequence>
<name>A0A9D3NSF6_9TELE</name>
<feature type="region of interest" description="Disordered" evidence="2">
    <location>
        <begin position="210"/>
        <end position="233"/>
    </location>
</feature>
<evidence type="ECO:0000256" key="1">
    <source>
        <dbReference type="SAM" id="Coils"/>
    </source>
</evidence>
<feature type="compositionally biased region" description="Low complexity" evidence="2">
    <location>
        <begin position="292"/>
        <end position="303"/>
    </location>
</feature>
<feature type="region of interest" description="Disordered" evidence="2">
    <location>
        <begin position="271"/>
        <end position="317"/>
    </location>
</feature>
<feature type="compositionally biased region" description="Low complexity" evidence="2">
    <location>
        <begin position="271"/>
        <end position="283"/>
    </location>
</feature>
<feature type="compositionally biased region" description="Polar residues" evidence="2">
    <location>
        <begin position="304"/>
        <end position="317"/>
    </location>
</feature>
<gene>
    <name evidence="3" type="ORF">KOW79_011012</name>
</gene>
<dbReference type="Proteomes" id="UP000824219">
    <property type="component" value="Linkage Group LG12"/>
</dbReference>
<evidence type="ECO:0000313" key="4">
    <source>
        <dbReference type="Proteomes" id="UP000824219"/>
    </source>
</evidence>
<dbReference type="EMBL" id="JAHKSW010000012">
    <property type="protein sequence ID" value="KAG7326087.1"/>
    <property type="molecule type" value="Genomic_DNA"/>
</dbReference>
<keyword evidence="4" id="KW-1185">Reference proteome</keyword>
<feature type="coiled-coil region" evidence="1">
    <location>
        <begin position="138"/>
        <end position="165"/>
    </location>
</feature>
<evidence type="ECO:0000313" key="3">
    <source>
        <dbReference type="EMBL" id="KAG7326087.1"/>
    </source>
</evidence>
<keyword evidence="1" id="KW-0175">Coiled coil</keyword>
<organism evidence="3 4">
    <name type="scientific">Hemibagrus wyckioides</name>
    <dbReference type="NCBI Taxonomy" id="337641"/>
    <lineage>
        <taxon>Eukaryota</taxon>
        <taxon>Metazoa</taxon>
        <taxon>Chordata</taxon>
        <taxon>Craniata</taxon>
        <taxon>Vertebrata</taxon>
        <taxon>Euteleostomi</taxon>
        <taxon>Actinopterygii</taxon>
        <taxon>Neopterygii</taxon>
        <taxon>Teleostei</taxon>
        <taxon>Ostariophysi</taxon>
        <taxon>Siluriformes</taxon>
        <taxon>Bagridae</taxon>
        <taxon>Hemibagrus</taxon>
    </lineage>
</organism>
<dbReference type="AlphaFoldDB" id="A0A9D3NSF6"/>
<reference evidence="3 4" key="1">
    <citation type="submission" date="2021-06" db="EMBL/GenBank/DDBJ databases">
        <title>Chromosome-level genome assembly of the red-tail catfish (Hemibagrus wyckioides).</title>
        <authorList>
            <person name="Shao F."/>
        </authorList>
    </citation>
    <scope>NUCLEOTIDE SEQUENCE [LARGE SCALE GENOMIC DNA]</scope>
    <source>
        <strain evidence="3">EC202008001</strain>
        <tissue evidence="3">Blood</tissue>
    </source>
</reference>
<dbReference type="OrthoDB" id="8981271at2759"/>
<evidence type="ECO:0000256" key="2">
    <source>
        <dbReference type="SAM" id="MobiDB-lite"/>
    </source>
</evidence>